<gene>
    <name evidence="2" type="ORF">E1742_12285</name>
</gene>
<keyword evidence="3" id="KW-1185">Reference proteome</keyword>
<protein>
    <recommendedName>
        <fullName evidence="4">Fimbrial assembly protein</fullName>
    </recommendedName>
</protein>
<feature type="signal peptide" evidence="1">
    <location>
        <begin position="1"/>
        <end position="25"/>
    </location>
</feature>
<organism evidence="2 3">
    <name type="scientific">Pseudoduganella plicata</name>
    <dbReference type="NCBI Taxonomy" id="321984"/>
    <lineage>
        <taxon>Bacteria</taxon>
        <taxon>Pseudomonadati</taxon>
        <taxon>Pseudomonadota</taxon>
        <taxon>Betaproteobacteria</taxon>
        <taxon>Burkholderiales</taxon>
        <taxon>Oxalobacteraceae</taxon>
        <taxon>Telluria group</taxon>
        <taxon>Pseudoduganella</taxon>
    </lineage>
</organism>
<keyword evidence="1" id="KW-0732">Signal</keyword>
<dbReference type="Proteomes" id="UP000294359">
    <property type="component" value="Chromosome"/>
</dbReference>
<evidence type="ECO:0000313" key="2">
    <source>
        <dbReference type="EMBL" id="QBQ36858.1"/>
    </source>
</evidence>
<evidence type="ECO:0000256" key="1">
    <source>
        <dbReference type="SAM" id="SignalP"/>
    </source>
</evidence>
<sequence>MNRLLAPRRRHGALPWLVAVLLAGAATQLAVDAWTSHQAAQREAATLGRLRQALYKPAPPAPSREEKERAKRWATLRSEREFRWYPVFQALERTGSTEIELLEFAPDKGNRSFVLRGEARDIDALLDYVGKVAAQPAFADVYLAHQKLMKRDALETQAFEIRGRVRQ</sequence>
<feature type="chain" id="PRO_5045540500" description="Fimbrial assembly protein" evidence="1">
    <location>
        <begin position="26"/>
        <end position="167"/>
    </location>
</feature>
<dbReference type="EMBL" id="CP038026">
    <property type="protein sequence ID" value="QBQ36858.1"/>
    <property type="molecule type" value="Genomic_DNA"/>
</dbReference>
<evidence type="ECO:0008006" key="4">
    <source>
        <dbReference type="Google" id="ProtNLM"/>
    </source>
</evidence>
<proteinExistence type="predicted"/>
<dbReference type="RefSeq" id="WP_134385163.1">
    <property type="nucleotide sequence ID" value="NZ_BMWW01000001.1"/>
</dbReference>
<name>A0ABX5S916_9BURK</name>
<evidence type="ECO:0000313" key="3">
    <source>
        <dbReference type="Proteomes" id="UP000294359"/>
    </source>
</evidence>
<reference evidence="2 3" key="1">
    <citation type="submission" date="2019-03" db="EMBL/GenBank/DDBJ databases">
        <title>Draft Genome Sequences of Six Type Strains of the Genus Massilia.</title>
        <authorList>
            <person name="Miess H."/>
            <person name="Frediansyhah A."/>
            <person name="Gross H."/>
        </authorList>
    </citation>
    <scope>NUCLEOTIDE SEQUENCE [LARGE SCALE GENOMIC DNA]</scope>
    <source>
        <strain evidence="2 3">DSM 17505</strain>
    </source>
</reference>
<accession>A0ABX5S916</accession>